<dbReference type="Pfam" id="PF00440">
    <property type="entry name" value="TetR_N"/>
    <property type="match status" value="1"/>
</dbReference>
<proteinExistence type="predicted"/>
<keyword evidence="1 2" id="KW-0238">DNA-binding</keyword>
<dbReference type="KEGG" id="palr:HGI30_01905"/>
<evidence type="ECO:0000313" key="5">
    <source>
        <dbReference type="Proteomes" id="UP000502136"/>
    </source>
</evidence>
<dbReference type="PRINTS" id="PR00455">
    <property type="entry name" value="HTHTETR"/>
</dbReference>
<dbReference type="InterPro" id="IPR039532">
    <property type="entry name" value="TetR_C_Firmicutes"/>
</dbReference>
<organism evidence="4 5">
    <name type="scientific">Paenibacillus albicereus</name>
    <dbReference type="NCBI Taxonomy" id="2726185"/>
    <lineage>
        <taxon>Bacteria</taxon>
        <taxon>Bacillati</taxon>
        <taxon>Bacillota</taxon>
        <taxon>Bacilli</taxon>
        <taxon>Bacillales</taxon>
        <taxon>Paenibacillaceae</taxon>
        <taxon>Paenibacillus</taxon>
    </lineage>
</organism>
<reference evidence="4 5" key="1">
    <citation type="submission" date="2020-04" db="EMBL/GenBank/DDBJ databases">
        <title>Novel Paenibacillus strain UniB2 isolated from commercial digestive syrup.</title>
        <authorList>
            <person name="Thorat V."/>
            <person name="Kirdat K."/>
            <person name="Tiwarekar B."/>
            <person name="Yadav A."/>
        </authorList>
    </citation>
    <scope>NUCLEOTIDE SEQUENCE [LARGE SCALE GENOMIC DNA]</scope>
    <source>
        <strain evidence="4 5">UniB2</strain>
    </source>
</reference>
<dbReference type="GO" id="GO:0003677">
    <property type="term" value="F:DNA binding"/>
    <property type="evidence" value="ECO:0007669"/>
    <property type="project" value="UniProtKB-UniRule"/>
</dbReference>
<dbReference type="Gene3D" id="1.10.357.10">
    <property type="entry name" value="Tetracycline Repressor, domain 2"/>
    <property type="match status" value="1"/>
</dbReference>
<dbReference type="SUPFAM" id="SSF46689">
    <property type="entry name" value="Homeodomain-like"/>
    <property type="match status" value="1"/>
</dbReference>
<protein>
    <submittedName>
        <fullName evidence="4">TetR/AcrR family transcriptional regulator</fullName>
    </submittedName>
</protein>
<evidence type="ECO:0000313" key="4">
    <source>
        <dbReference type="EMBL" id="QJC50465.1"/>
    </source>
</evidence>
<dbReference type="PANTHER" id="PTHR43479:SF23">
    <property type="entry name" value="HTH TETR-TYPE DOMAIN-CONTAINING PROTEIN"/>
    <property type="match status" value="1"/>
</dbReference>
<sequence length="212" mass="24416">MKPAKIDPRVQRTRRLLREALVQLTEERGLDGFSVQELADRATVKRATFYLHYEDKQALLAEYIGELLQELRVAMFDPDGQPPDYDYASGEPHPSFVRLFRHLAERYDVYHALLVRRRVPELSSGMVEIVRQFVAEGLEFAQPDDRLLTARRDVTLKYTEAAYVEVIIWWIERQMPYAEKEIAAQLMDLSIHGPYRELPAWAGSGRGKPGGG</sequence>
<dbReference type="InterPro" id="IPR009057">
    <property type="entry name" value="Homeodomain-like_sf"/>
</dbReference>
<dbReference type="InterPro" id="IPR050624">
    <property type="entry name" value="HTH-type_Tx_Regulator"/>
</dbReference>
<dbReference type="AlphaFoldDB" id="A0A6H2GSU6"/>
<evidence type="ECO:0000256" key="1">
    <source>
        <dbReference type="ARBA" id="ARBA00023125"/>
    </source>
</evidence>
<keyword evidence="5" id="KW-1185">Reference proteome</keyword>
<evidence type="ECO:0000259" key="3">
    <source>
        <dbReference type="PROSITE" id="PS50977"/>
    </source>
</evidence>
<gene>
    <name evidence="4" type="ORF">HGI30_01905</name>
</gene>
<dbReference type="PROSITE" id="PS50977">
    <property type="entry name" value="HTH_TETR_2"/>
    <property type="match status" value="1"/>
</dbReference>
<accession>A0A6H2GSU6</accession>
<feature type="domain" description="HTH tetR-type" evidence="3">
    <location>
        <begin position="11"/>
        <end position="71"/>
    </location>
</feature>
<name>A0A6H2GSU6_9BACL</name>
<dbReference type="Proteomes" id="UP000502136">
    <property type="component" value="Chromosome"/>
</dbReference>
<dbReference type="Pfam" id="PF14278">
    <property type="entry name" value="TetR_C_8"/>
    <property type="match status" value="1"/>
</dbReference>
<feature type="DNA-binding region" description="H-T-H motif" evidence="2">
    <location>
        <begin position="34"/>
        <end position="53"/>
    </location>
</feature>
<dbReference type="EMBL" id="CP051428">
    <property type="protein sequence ID" value="QJC50465.1"/>
    <property type="molecule type" value="Genomic_DNA"/>
</dbReference>
<evidence type="ECO:0000256" key="2">
    <source>
        <dbReference type="PROSITE-ProRule" id="PRU00335"/>
    </source>
</evidence>
<dbReference type="InterPro" id="IPR001647">
    <property type="entry name" value="HTH_TetR"/>
</dbReference>
<dbReference type="RefSeq" id="WP_168906142.1">
    <property type="nucleotide sequence ID" value="NZ_CP051428.1"/>
</dbReference>
<dbReference type="PANTHER" id="PTHR43479">
    <property type="entry name" value="ACREF/ENVCD OPERON REPRESSOR-RELATED"/>
    <property type="match status" value="1"/>
</dbReference>